<keyword evidence="2 6" id="KW-0645">Protease</keyword>
<dbReference type="InterPro" id="IPR033121">
    <property type="entry name" value="PEPTIDASE_A1"/>
</dbReference>
<dbReference type="InterPro" id="IPR001969">
    <property type="entry name" value="Aspartic_peptidase_AS"/>
</dbReference>
<accession>A0A0C3S9D5</accession>
<evidence type="ECO:0000256" key="5">
    <source>
        <dbReference type="PIRSR" id="PIRSR601461-1"/>
    </source>
</evidence>
<proteinExistence type="inferred from homology"/>
<feature type="chain" id="PRO_5002169731" description="Peptidase A1 domain-containing protein" evidence="7">
    <location>
        <begin position="19"/>
        <end position="499"/>
    </location>
</feature>
<dbReference type="Pfam" id="PF00026">
    <property type="entry name" value="Asp"/>
    <property type="match status" value="1"/>
</dbReference>
<evidence type="ECO:0000259" key="8">
    <source>
        <dbReference type="PROSITE" id="PS51767"/>
    </source>
</evidence>
<dbReference type="CDD" id="cd05471">
    <property type="entry name" value="pepsin_like"/>
    <property type="match status" value="1"/>
</dbReference>
<evidence type="ECO:0000256" key="1">
    <source>
        <dbReference type="ARBA" id="ARBA00007447"/>
    </source>
</evidence>
<protein>
    <recommendedName>
        <fullName evidence="8">Peptidase A1 domain-containing protein</fullName>
    </recommendedName>
</protein>
<sequence>MLPQSLLSLITLAAVVAAEPLHVPLTRRSSPLRRDNAIDPERLSKARDFLQIRYGYKALASTRRRRAGQTVGIATINSNVDSSYIGAISVGTPAQTFNVVLDTGSSDLWLASTDCASCSTVPQFDPSKSSSLQQPQTTVGQSSTVTIQYGSGAVAGTLAQDNVNMGGFTVNPQTFLVVDRMTDGLLDSQTSGILGLAFEALASTRAVPFWEALINAGQFAQPEMSFFLTRFLDDASATASEPGGILTLGGTNSTLFTGDIEFLNLSATDTVNDATFWLLEVSSVTVNGKSVTISTGTDALAAIDTGTTLIGGPTDGVQAIWAAVPGSQALSGQMEGFFAFPCTTTVQVSMSFGGKSWAISTDDMNLGTVGDGLCLGGIFDLGLGSNIGSGSGNPSWVVGDTFLKNVYSVFRASPPSVGFAQLSSAAGGSGMCRSLLLELFRKPHQRFLLLLLLLLLLVPKRARYPLLQMRYQLLRRLITIHSRRRCLRLLLTLLTFRLL</sequence>
<dbReference type="InterPro" id="IPR034164">
    <property type="entry name" value="Pepsin-like_dom"/>
</dbReference>
<dbReference type="PRINTS" id="PR00792">
    <property type="entry name" value="PEPSIN"/>
</dbReference>
<feature type="domain" description="Peptidase A1" evidence="8">
    <location>
        <begin position="84"/>
        <end position="420"/>
    </location>
</feature>
<dbReference type="EMBL" id="KN840525">
    <property type="protein sequence ID" value="KIP06105.1"/>
    <property type="molecule type" value="Genomic_DNA"/>
</dbReference>
<evidence type="ECO:0000256" key="3">
    <source>
        <dbReference type="ARBA" id="ARBA00022750"/>
    </source>
</evidence>
<dbReference type="GO" id="GO:0006508">
    <property type="term" value="P:proteolysis"/>
    <property type="evidence" value="ECO:0007669"/>
    <property type="project" value="UniProtKB-KW"/>
</dbReference>
<dbReference type="AlphaFoldDB" id="A0A0C3S9D5"/>
<dbReference type="PANTHER" id="PTHR47966:SF6">
    <property type="entry name" value="PEPTIDASE A1 DOMAIN-CONTAINING PROTEIN"/>
    <property type="match status" value="1"/>
</dbReference>
<keyword evidence="7" id="KW-0732">Signal</keyword>
<gene>
    <name evidence="9" type="ORF">PHLGIDRAFT_73171</name>
</gene>
<dbReference type="STRING" id="745531.A0A0C3S9D5"/>
<feature type="active site" evidence="5">
    <location>
        <position position="102"/>
    </location>
</feature>
<organism evidence="9 10">
    <name type="scientific">Phlebiopsis gigantea (strain 11061_1 CR5-6)</name>
    <name type="common">White-rot fungus</name>
    <name type="synonym">Peniophora gigantea</name>
    <dbReference type="NCBI Taxonomy" id="745531"/>
    <lineage>
        <taxon>Eukaryota</taxon>
        <taxon>Fungi</taxon>
        <taxon>Dikarya</taxon>
        <taxon>Basidiomycota</taxon>
        <taxon>Agaricomycotina</taxon>
        <taxon>Agaricomycetes</taxon>
        <taxon>Polyporales</taxon>
        <taxon>Phanerochaetaceae</taxon>
        <taxon>Phlebiopsis</taxon>
    </lineage>
</organism>
<dbReference type="InterPro" id="IPR001461">
    <property type="entry name" value="Aspartic_peptidase_A1"/>
</dbReference>
<name>A0A0C3S9D5_PHLG1</name>
<dbReference type="HOGENOM" id="CLU_013253_1_2_1"/>
<dbReference type="GO" id="GO:0004190">
    <property type="term" value="F:aspartic-type endopeptidase activity"/>
    <property type="evidence" value="ECO:0007669"/>
    <property type="project" value="UniProtKB-KW"/>
</dbReference>
<dbReference type="SUPFAM" id="SSF50630">
    <property type="entry name" value="Acid proteases"/>
    <property type="match status" value="1"/>
</dbReference>
<dbReference type="PROSITE" id="PS51767">
    <property type="entry name" value="PEPTIDASE_A1"/>
    <property type="match status" value="1"/>
</dbReference>
<feature type="active site" evidence="5">
    <location>
        <position position="304"/>
    </location>
</feature>
<dbReference type="Gene3D" id="2.40.70.10">
    <property type="entry name" value="Acid Proteases"/>
    <property type="match status" value="2"/>
</dbReference>
<comment type="similarity">
    <text evidence="1 6">Belongs to the peptidase A1 family.</text>
</comment>
<keyword evidence="4 6" id="KW-0378">Hydrolase</keyword>
<reference evidence="9 10" key="1">
    <citation type="journal article" date="2014" name="PLoS Genet.">
        <title>Analysis of the Phlebiopsis gigantea genome, transcriptome and secretome provides insight into its pioneer colonization strategies of wood.</title>
        <authorList>
            <person name="Hori C."/>
            <person name="Ishida T."/>
            <person name="Igarashi K."/>
            <person name="Samejima M."/>
            <person name="Suzuki H."/>
            <person name="Master E."/>
            <person name="Ferreira P."/>
            <person name="Ruiz-Duenas F.J."/>
            <person name="Held B."/>
            <person name="Canessa P."/>
            <person name="Larrondo L.F."/>
            <person name="Schmoll M."/>
            <person name="Druzhinina I.S."/>
            <person name="Kubicek C.P."/>
            <person name="Gaskell J.A."/>
            <person name="Kersten P."/>
            <person name="St John F."/>
            <person name="Glasner J."/>
            <person name="Sabat G."/>
            <person name="Splinter BonDurant S."/>
            <person name="Syed K."/>
            <person name="Yadav J."/>
            <person name="Mgbeahuruike A.C."/>
            <person name="Kovalchuk A."/>
            <person name="Asiegbu F.O."/>
            <person name="Lackner G."/>
            <person name="Hoffmeister D."/>
            <person name="Rencoret J."/>
            <person name="Gutierrez A."/>
            <person name="Sun H."/>
            <person name="Lindquist E."/>
            <person name="Barry K."/>
            <person name="Riley R."/>
            <person name="Grigoriev I.V."/>
            <person name="Henrissat B."/>
            <person name="Kues U."/>
            <person name="Berka R.M."/>
            <person name="Martinez A.T."/>
            <person name="Covert S.F."/>
            <person name="Blanchette R.A."/>
            <person name="Cullen D."/>
        </authorList>
    </citation>
    <scope>NUCLEOTIDE SEQUENCE [LARGE SCALE GENOMIC DNA]</scope>
    <source>
        <strain evidence="9 10">11061_1 CR5-6</strain>
    </source>
</reference>
<evidence type="ECO:0000313" key="10">
    <source>
        <dbReference type="Proteomes" id="UP000053257"/>
    </source>
</evidence>
<evidence type="ECO:0000256" key="2">
    <source>
        <dbReference type="ARBA" id="ARBA00022670"/>
    </source>
</evidence>
<dbReference type="Proteomes" id="UP000053257">
    <property type="component" value="Unassembled WGS sequence"/>
</dbReference>
<feature type="signal peptide" evidence="7">
    <location>
        <begin position="1"/>
        <end position="18"/>
    </location>
</feature>
<dbReference type="FunFam" id="2.40.70.10:FF:000115">
    <property type="entry name" value="Lysosomal aspartic protease"/>
    <property type="match status" value="1"/>
</dbReference>
<dbReference type="InterPro" id="IPR021109">
    <property type="entry name" value="Peptidase_aspartic_dom_sf"/>
</dbReference>
<evidence type="ECO:0000256" key="6">
    <source>
        <dbReference type="RuleBase" id="RU000454"/>
    </source>
</evidence>
<dbReference type="OrthoDB" id="771136at2759"/>
<evidence type="ECO:0000256" key="7">
    <source>
        <dbReference type="SAM" id="SignalP"/>
    </source>
</evidence>
<keyword evidence="10" id="KW-1185">Reference proteome</keyword>
<dbReference type="PANTHER" id="PTHR47966">
    <property type="entry name" value="BETA-SITE APP-CLEAVING ENZYME, ISOFORM A-RELATED"/>
    <property type="match status" value="1"/>
</dbReference>
<dbReference type="PROSITE" id="PS00141">
    <property type="entry name" value="ASP_PROTEASE"/>
    <property type="match status" value="1"/>
</dbReference>
<keyword evidence="3 6" id="KW-0064">Aspartyl protease</keyword>
<evidence type="ECO:0000313" key="9">
    <source>
        <dbReference type="EMBL" id="KIP06105.1"/>
    </source>
</evidence>
<evidence type="ECO:0000256" key="4">
    <source>
        <dbReference type="ARBA" id="ARBA00022801"/>
    </source>
</evidence>